<sequence length="126" mass="13193">MTHLVHRLPGRLRFKVPQLRRDPGVAERFRKAVEQAAPLAGVRIEVNLRASSVIVAFDAKLVSSETILAAIVHEGLTGAVPAVAPPPPRGVILAVGSAIGHAMFGAAIKTGVEKSVAGLIGKLARR</sequence>
<dbReference type="EMBL" id="QKQS01000016">
    <property type="protein sequence ID" value="PZA11701.1"/>
    <property type="molecule type" value="Genomic_DNA"/>
</dbReference>
<evidence type="ECO:0000313" key="1">
    <source>
        <dbReference type="EMBL" id="PZA11701.1"/>
    </source>
</evidence>
<dbReference type="AlphaFoldDB" id="A0A323UH66"/>
<evidence type="ECO:0008006" key="3">
    <source>
        <dbReference type="Google" id="ProtNLM"/>
    </source>
</evidence>
<dbReference type="OrthoDB" id="9794780at2"/>
<accession>A0A323UH66</accession>
<proteinExistence type="predicted"/>
<protein>
    <recommendedName>
        <fullName evidence="3">Heavy-metal-associated domain-containing protein</fullName>
    </recommendedName>
</protein>
<comment type="caution">
    <text evidence="1">The sequence shown here is derived from an EMBL/GenBank/DDBJ whole genome shotgun (WGS) entry which is preliminary data.</text>
</comment>
<gene>
    <name evidence="1" type="ORF">DNX69_11280</name>
</gene>
<name>A0A323UH66_RHOPL</name>
<reference evidence="1 2" key="1">
    <citation type="submission" date="2018-06" db="EMBL/GenBank/DDBJ databases">
        <title>Draft Whole-Genome Sequence of the purple photosynthetic bacterium Rhodospeudomonas palustris XCP.</title>
        <authorList>
            <person name="Rayyan A."/>
            <person name="Meyer T.E."/>
            <person name="Kyndt J.A."/>
        </authorList>
    </citation>
    <scope>NUCLEOTIDE SEQUENCE [LARGE SCALE GENOMIC DNA]</scope>
    <source>
        <strain evidence="1 2">XCP</strain>
    </source>
</reference>
<organism evidence="1 2">
    <name type="scientific">Rhodopseudomonas palustris</name>
    <dbReference type="NCBI Taxonomy" id="1076"/>
    <lineage>
        <taxon>Bacteria</taxon>
        <taxon>Pseudomonadati</taxon>
        <taxon>Pseudomonadota</taxon>
        <taxon>Alphaproteobacteria</taxon>
        <taxon>Hyphomicrobiales</taxon>
        <taxon>Nitrobacteraceae</taxon>
        <taxon>Rhodopseudomonas</taxon>
    </lineage>
</organism>
<dbReference type="Proteomes" id="UP000248134">
    <property type="component" value="Unassembled WGS sequence"/>
</dbReference>
<evidence type="ECO:0000313" key="2">
    <source>
        <dbReference type="Proteomes" id="UP000248134"/>
    </source>
</evidence>
<dbReference type="RefSeq" id="WP_110786100.1">
    <property type="nucleotide sequence ID" value="NZ_QKQS01000016.1"/>
</dbReference>